<proteinExistence type="predicted"/>
<dbReference type="Proteomes" id="UP000828390">
    <property type="component" value="Unassembled WGS sequence"/>
</dbReference>
<accession>A0A9D4GUX2</accession>
<evidence type="ECO:0000313" key="3">
    <source>
        <dbReference type="Proteomes" id="UP000828390"/>
    </source>
</evidence>
<dbReference type="AlphaFoldDB" id="A0A9D4GUX2"/>
<reference evidence="2" key="2">
    <citation type="submission" date="2020-11" db="EMBL/GenBank/DDBJ databases">
        <authorList>
            <person name="McCartney M.A."/>
            <person name="Auch B."/>
            <person name="Kono T."/>
            <person name="Mallez S."/>
            <person name="Becker A."/>
            <person name="Gohl D.M."/>
            <person name="Silverstein K.A.T."/>
            <person name="Koren S."/>
            <person name="Bechman K.B."/>
            <person name="Herman A."/>
            <person name="Abrahante J.E."/>
            <person name="Garbe J."/>
        </authorList>
    </citation>
    <scope>NUCLEOTIDE SEQUENCE</scope>
    <source>
        <strain evidence="2">Duluth1</strain>
        <tissue evidence="2">Whole animal</tissue>
    </source>
</reference>
<keyword evidence="3" id="KW-1185">Reference proteome</keyword>
<feature type="compositionally biased region" description="Polar residues" evidence="1">
    <location>
        <begin position="11"/>
        <end position="25"/>
    </location>
</feature>
<gene>
    <name evidence="2" type="ORF">DPMN_123784</name>
</gene>
<protein>
    <submittedName>
        <fullName evidence="2">Uncharacterized protein</fullName>
    </submittedName>
</protein>
<comment type="caution">
    <text evidence="2">The sequence shown here is derived from an EMBL/GenBank/DDBJ whole genome shotgun (WGS) entry which is preliminary data.</text>
</comment>
<sequence>MKVREEIKASVANNRGNPGQLLSDNLSKHPVGVRVAAGKPDTLKRAIRRINVEIHHRNQQM</sequence>
<evidence type="ECO:0000256" key="1">
    <source>
        <dbReference type="SAM" id="MobiDB-lite"/>
    </source>
</evidence>
<feature type="region of interest" description="Disordered" evidence="1">
    <location>
        <begin position="1"/>
        <end position="26"/>
    </location>
</feature>
<organism evidence="2 3">
    <name type="scientific">Dreissena polymorpha</name>
    <name type="common">Zebra mussel</name>
    <name type="synonym">Mytilus polymorpha</name>
    <dbReference type="NCBI Taxonomy" id="45954"/>
    <lineage>
        <taxon>Eukaryota</taxon>
        <taxon>Metazoa</taxon>
        <taxon>Spiralia</taxon>
        <taxon>Lophotrochozoa</taxon>
        <taxon>Mollusca</taxon>
        <taxon>Bivalvia</taxon>
        <taxon>Autobranchia</taxon>
        <taxon>Heteroconchia</taxon>
        <taxon>Euheterodonta</taxon>
        <taxon>Imparidentia</taxon>
        <taxon>Neoheterodontei</taxon>
        <taxon>Myida</taxon>
        <taxon>Dreissenoidea</taxon>
        <taxon>Dreissenidae</taxon>
        <taxon>Dreissena</taxon>
    </lineage>
</organism>
<reference evidence="2" key="1">
    <citation type="journal article" date="2019" name="bioRxiv">
        <title>The Genome of the Zebra Mussel, Dreissena polymorpha: A Resource for Invasive Species Research.</title>
        <authorList>
            <person name="McCartney M.A."/>
            <person name="Auch B."/>
            <person name="Kono T."/>
            <person name="Mallez S."/>
            <person name="Zhang Y."/>
            <person name="Obille A."/>
            <person name="Becker A."/>
            <person name="Abrahante J.E."/>
            <person name="Garbe J."/>
            <person name="Badalamenti J.P."/>
            <person name="Herman A."/>
            <person name="Mangelson H."/>
            <person name="Liachko I."/>
            <person name="Sullivan S."/>
            <person name="Sone E.D."/>
            <person name="Koren S."/>
            <person name="Silverstein K.A.T."/>
            <person name="Beckman K.B."/>
            <person name="Gohl D.M."/>
        </authorList>
    </citation>
    <scope>NUCLEOTIDE SEQUENCE</scope>
    <source>
        <strain evidence="2">Duluth1</strain>
        <tissue evidence="2">Whole animal</tissue>
    </source>
</reference>
<dbReference type="EMBL" id="JAIWYP010000005">
    <property type="protein sequence ID" value="KAH3822015.1"/>
    <property type="molecule type" value="Genomic_DNA"/>
</dbReference>
<name>A0A9D4GUX2_DREPO</name>
<evidence type="ECO:0000313" key="2">
    <source>
        <dbReference type="EMBL" id="KAH3822015.1"/>
    </source>
</evidence>